<gene>
    <name evidence="2" type="ORF">PSU4_15020</name>
</gene>
<accession>A0A511DHR8</accession>
<dbReference type="RefSeq" id="WP_147104033.1">
    <property type="nucleotide sequence ID" value="NZ_BJVJ01000010.1"/>
</dbReference>
<protein>
    <submittedName>
        <fullName evidence="2">Uncharacterized protein</fullName>
    </submittedName>
</protein>
<organism evidence="2 3">
    <name type="scientific">Pseudonocardia sulfidoxydans NBRC 16205</name>
    <dbReference type="NCBI Taxonomy" id="1223511"/>
    <lineage>
        <taxon>Bacteria</taxon>
        <taxon>Bacillati</taxon>
        <taxon>Actinomycetota</taxon>
        <taxon>Actinomycetes</taxon>
        <taxon>Pseudonocardiales</taxon>
        <taxon>Pseudonocardiaceae</taxon>
        <taxon>Pseudonocardia</taxon>
    </lineage>
</organism>
<dbReference type="OrthoDB" id="9938074at2"/>
<comment type="caution">
    <text evidence="2">The sequence shown here is derived from an EMBL/GenBank/DDBJ whole genome shotgun (WGS) entry which is preliminary data.</text>
</comment>
<name>A0A511DHR8_9PSEU</name>
<keyword evidence="3" id="KW-1185">Reference proteome</keyword>
<reference evidence="2 3" key="1">
    <citation type="submission" date="2019-07" db="EMBL/GenBank/DDBJ databases">
        <title>Whole genome shotgun sequence of Pseudonocardia sulfidoxydans NBRC 16205.</title>
        <authorList>
            <person name="Hosoyama A."/>
            <person name="Uohara A."/>
            <person name="Ohji S."/>
            <person name="Ichikawa N."/>
        </authorList>
    </citation>
    <scope>NUCLEOTIDE SEQUENCE [LARGE SCALE GENOMIC DNA]</scope>
    <source>
        <strain evidence="2 3">NBRC 16205</strain>
    </source>
</reference>
<feature type="transmembrane region" description="Helical" evidence="1">
    <location>
        <begin position="26"/>
        <end position="47"/>
    </location>
</feature>
<evidence type="ECO:0000313" key="2">
    <source>
        <dbReference type="EMBL" id="GEL22548.1"/>
    </source>
</evidence>
<dbReference type="AlphaFoldDB" id="A0A511DHR8"/>
<keyword evidence="1" id="KW-0472">Membrane</keyword>
<sequence>MYNSALTPAAMGVGAGASLPFLEMSPLWWVLAAFAVIACISAINRVLPRMIVEGQDWSSRRDGGSVPGERLPNHR</sequence>
<keyword evidence="1" id="KW-1133">Transmembrane helix</keyword>
<dbReference type="Proteomes" id="UP000321685">
    <property type="component" value="Unassembled WGS sequence"/>
</dbReference>
<evidence type="ECO:0000256" key="1">
    <source>
        <dbReference type="SAM" id="Phobius"/>
    </source>
</evidence>
<dbReference type="EMBL" id="BJVJ01000010">
    <property type="protein sequence ID" value="GEL22548.1"/>
    <property type="molecule type" value="Genomic_DNA"/>
</dbReference>
<keyword evidence="1" id="KW-0812">Transmembrane</keyword>
<proteinExistence type="predicted"/>
<evidence type="ECO:0000313" key="3">
    <source>
        <dbReference type="Proteomes" id="UP000321685"/>
    </source>
</evidence>